<sequence>MGRPINKRNFGTAAGNIQVTSWRKAAGAESQTAGSIVKQKSTSKFLVNANGVEEVMTLVNKAQGALDPSEFIVNAKDDSGTATQVTKFFNRTVITEGTDKYPYTLSDSNAASASVRTVDVIT</sequence>
<protein>
    <submittedName>
        <fullName evidence="1">Uncharacterized protein</fullName>
    </submittedName>
</protein>
<dbReference type="AlphaFoldDB" id="A0A382EZ31"/>
<accession>A0A382EZ31</accession>
<proteinExistence type="predicted"/>
<reference evidence="1" key="1">
    <citation type="submission" date="2018-05" db="EMBL/GenBank/DDBJ databases">
        <authorList>
            <person name="Lanie J.A."/>
            <person name="Ng W.-L."/>
            <person name="Kazmierczak K.M."/>
            <person name="Andrzejewski T.M."/>
            <person name="Davidsen T.M."/>
            <person name="Wayne K.J."/>
            <person name="Tettelin H."/>
            <person name="Glass J.I."/>
            <person name="Rusch D."/>
            <person name="Podicherti R."/>
            <person name="Tsui H.-C.T."/>
            <person name="Winkler M.E."/>
        </authorList>
    </citation>
    <scope>NUCLEOTIDE SEQUENCE</scope>
</reference>
<evidence type="ECO:0000313" key="1">
    <source>
        <dbReference type="EMBL" id="SVB55151.1"/>
    </source>
</evidence>
<organism evidence="1">
    <name type="scientific">marine metagenome</name>
    <dbReference type="NCBI Taxonomy" id="408172"/>
    <lineage>
        <taxon>unclassified sequences</taxon>
        <taxon>metagenomes</taxon>
        <taxon>ecological metagenomes</taxon>
    </lineage>
</organism>
<gene>
    <name evidence="1" type="ORF">METZ01_LOCUS208005</name>
</gene>
<name>A0A382EZ31_9ZZZZ</name>
<dbReference type="EMBL" id="UINC01046749">
    <property type="protein sequence ID" value="SVB55151.1"/>
    <property type="molecule type" value="Genomic_DNA"/>
</dbReference>